<sequence>MSNSKKNKMFKKNNRFDCKIEQLEPRLMMDATADEWNQEALQLDVNAASIFVSCSDYQKWANTNIRTLFVEDSNNDVRIAKANNLINDNQAINLLSLNSSEVANLKQIMDSASQIAKSSYRQSLLNTAPFNGINDPNTSAEEDCLQPASCLVSLLAVLRVIAETLVTMDLLQGSLVGLSL</sequence>
<evidence type="ECO:0000313" key="2">
    <source>
        <dbReference type="Proteomes" id="UP000245523"/>
    </source>
</evidence>
<dbReference type="EMBL" id="QGHD01000042">
    <property type="protein sequence ID" value="PWK88723.1"/>
    <property type="molecule type" value="Genomic_DNA"/>
</dbReference>
<dbReference type="NCBIfam" id="NF012209">
    <property type="entry name" value="LEPR-8K"/>
    <property type="match status" value="1"/>
</dbReference>
<comment type="caution">
    <text evidence="1">The sequence shown here is derived from an EMBL/GenBank/DDBJ whole genome shotgun (WGS) entry which is preliminary data.</text>
</comment>
<gene>
    <name evidence="1" type="ORF">B0H50_1421</name>
</gene>
<dbReference type="InterPro" id="IPR053786">
    <property type="entry name" value="LEPRxLL_CS"/>
</dbReference>
<protein>
    <submittedName>
        <fullName evidence="1">Uncharacterized protein</fullName>
    </submittedName>
</protein>
<accession>A0ABX5LHG9</accession>
<proteinExistence type="predicted"/>
<dbReference type="Proteomes" id="UP000245523">
    <property type="component" value="Unassembled WGS sequence"/>
</dbReference>
<dbReference type="RefSeq" id="WP_146193764.1">
    <property type="nucleotide sequence ID" value="NZ_QGHD01000042.1"/>
</dbReference>
<feature type="non-terminal residue" evidence="1">
    <location>
        <position position="180"/>
    </location>
</feature>
<evidence type="ECO:0000313" key="1">
    <source>
        <dbReference type="EMBL" id="PWK88723.1"/>
    </source>
</evidence>
<name>A0ABX5LHG9_9BACT</name>
<keyword evidence="2" id="KW-1185">Reference proteome</keyword>
<organism evidence="1 2">
    <name type="scientific">Hallerella porci</name>
    <dbReference type="NCBI Taxonomy" id="1945871"/>
    <lineage>
        <taxon>Bacteria</taxon>
        <taxon>Pseudomonadati</taxon>
        <taxon>Fibrobacterota</taxon>
        <taxon>Fibrobacteria</taxon>
        <taxon>Fibrobacterales</taxon>
        <taxon>Fibrobacteraceae</taxon>
        <taxon>Hallerella</taxon>
    </lineage>
</organism>
<reference evidence="1 2" key="1">
    <citation type="submission" date="2018-05" db="EMBL/GenBank/DDBJ databases">
        <title>Animal gut microbial communities from fecal samples from Wisconsin, USA.</title>
        <authorList>
            <person name="Neumann A."/>
        </authorList>
    </citation>
    <scope>NUCLEOTIDE SEQUENCE [LARGE SCALE GENOMIC DNA]</scope>
    <source>
        <strain evidence="1 2">UWS4</strain>
    </source>
</reference>